<accession>A0A0M3I9J2</accession>
<proteinExistence type="predicted"/>
<reference evidence="3" key="1">
    <citation type="submission" date="2017-02" db="UniProtKB">
        <authorList>
            <consortium name="WormBaseParasite"/>
        </authorList>
    </citation>
    <scope>IDENTIFICATION</scope>
</reference>
<keyword evidence="2" id="KW-1185">Reference proteome</keyword>
<protein>
    <submittedName>
        <fullName evidence="3">Transmembrane protein</fullName>
    </submittedName>
</protein>
<name>A0A0M3I9J2_ASCLU</name>
<organism evidence="2 3">
    <name type="scientific">Ascaris lumbricoides</name>
    <name type="common">Giant roundworm</name>
    <dbReference type="NCBI Taxonomy" id="6252"/>
    <lineage>
        <taxon>Eukaryota</taxon>
        <taxon>Metazoa</taxon>
        <taxon>Ecdysozoa</taxon>
        <taxon>Nematoda</taxon>
        <taxon>Chromadorea</taxon>
        <taxon>Rhabditida</taxon>
        <taxon>Spirurina</taxon>
        <taxon>Ascaridomorpha</taxon>
        <taxon>Ascaridoidea</taxon>
        <taxon>Ascarididae</taxon>
        <taxon>Ascaris</taxon>
    </lineage>
</organism>
<sequence>MNKLWIFQDVYTSRYTTVIYLSEPEHVPEDHMTFLFGVIMLLCVATVCILLASRVSPKRYGRSKSSIIVFLGAIQCSNDNSTNTTTSFVSTPLINVAPSYDTMNATAAIASPPPPPYEQFLLNVT</sequence>
<feature type="transmembrane region" description="Helical" evidence="1">
    <location>
        <begin position="32"/>
        <end position="52"/>
    </location>
</feature>
<dbReference type="Proteomes" id="UP000036681">
    <property type="component" value="Unplaced"/>
</dbReference>
<evidence type="ECO:0000313" key="3">
    <source>
        <dbReference type="WBParaSite" id="ALUE_0001413401-mRNA-1"/>
    </source>
</evidence>
<evidence type="ECO:0000313" key="2">
    <source>
        <dbReference type="Proteomes" id="UP000036681"/>
    </source>
</evidence>
<keyword evidence="1" id="KW-0472">Membrane</keyword>
<keyword evidence="1" id="KW-0812">Transmembrane</keyword>
<evidence type="ECO:0000256" key="1">
    <source>
        <dbReference type="SAM" id="Phobius"/>
    </source>
</evidence>
<dbReference type="WBParaSite" id="ALUE_0001413401-mRNA-1">
    <property type="protein sequence ID" value="ALUE_0001413401-mRNA-1"/>
    <property type="gene ID" value="ALUE_0001413401"/>
</dbReference>
<dbReference type="AlphaFoldDB" id="A0A0M3I9J2"/>
<keyword evidence="1" id="KW-1133">Transmembrane helix</keyword>